<dbReference type="InterPro" id="IPR057326">
    <property type="entry name" value="KR_dom"/>
</dbReference>
<dbReference type="PANTHER" id="PTHR42760">
    <property type="entry name" value="SHORT-CHAIN DEHYDROGENASES/REDUCTASES FAMILY MEMBER"/>
    <property type="match status" value="1"/>
</dbReference>
<evidence type="ECO:0000313" key="4">
    <source>
        <dbReference type="EMBL" id="WGH92776.1"/>
    </source>
</evidence>
<proteinExistence type="inferred from homology"/>
<dbReference type="Gene3D" id="3.40.50.720">
    <property type="entry name" value="NAD(P)-binding Rossmann-like Domain"/>
    <property type="match status" value="1"/>
</dbReference>
<dbReference type="SUPFAM" id="SSF51735">
    <property type="entry name" value="NAD(P)-binding Rossmann-fold domains"/>
    <property type="match status" value="1"/>
</dbReference>
<keyword evidence="5" id="KW-1185">Reference proteome</keyword>
<dbReference type="RefSeq" id="WP_110101516.1">
    <property type="nucleotide sequence ID" value="NZ_CP122561.1"/>
</dbReference>
<evidence type="ECO:0000256" key="1">
    <source>
        <dbReference type="ARBA" id="ARBA00006484"/>
    </source>
</evidence>
<dbReference type="PRINTS" id="PR00081">
    <property type="entry name" value="GDHRDH"/>
</dbReference>
<dbReference type="EMBL" id="CP122566">
    <property type="protein sequence ID" value="WGH92776.1"/>
    <property type="molecule type" value="Genomic_DNA"/>
</dbReference>
<dbReference type="InterPro" id="IPR002347">
    <property type="entry name" value="SDR_fam"/>
</dbReference>
<dbReference type="AlphaFoldDB" id="A0AAJ6DC49"/>
<comment type="similarity">
    <text evidence="1">Belongs to the short-chain dehydrogenases/reductases (SDR) family.</text>
</comment>
<organism evidence="4 5">
    <name type="scientific">Auritidibacter ignavus</name>
    <dbReference type="NCBI Taxonomy" id="678932"/>
    <lineage>
        <taxon>Bacteria</taxon>
        <taxon>Bacillati</taxon>
        <taxon>Actinomycetota</taxon>
        <taxon>Actinomycetes</taxon>
        <taxon>Micrococcales</taxon>
        <taxon>Micrococcaceae</taxon>
        <taxon>Auritidibacter</taxon>
    </lineage>
</organism>
<dbReference type="Proteomes" id="UP001224674">
    <property type="component" value="Chromosome"/>
</dbReference>
<evidence type="ECO:0000259" key="3">
    <source>
        <dbReference type="SMART" id="SM00822"/>
    </source>
</evidence>
<dbReference type="PROSITE" id="PS00061">
    <property type="entry name" value="ADH_SHORT"/>
    <property type="match status" value="1"/>
</dbReference>
<dbReference type="InterPro" id="IPR020904">
    <property type="entry name" value="Sc_DH/Rdtase_CS"/>
</dbReference>
<name>A0AAJ6DC49_9MICC</name>
<dbReference type="FunFam" id="3.40.50.720:FF:000084">
    <property type="entry name" value="Short-chain dehydrogenase reductase"/>
    <property type="match status" value="1"/>
</dbReference>
<dbReference type="Pfam" id="PF13561">
    <property type="entry name" value="adh_short_C2"/>
    <property type="match status" value="1"/>
</dbReference>
<protein>
    <submittedName>
        <fullName evidence="4">SDR family oxidoreductase</fullName>
    </submittedName>
</protein>
<keyword evidence="2" id="KW-0560">Oxidoreductase</keyword>
<dbReference type="PRINTS" id="PR00080">
    <property type="entry name" value="SDRFAMILY"/>
</dbReference>
<accession>A0AAJ6DC49</accession>
<dbReference type="InterPro" id="IPR036291">
    <property type="entry name" value="NAD(P)-bd_dom_sf"/>
</dbReference>
<reference evidence="4 5" key="1">
    <citation type="submission" date="2023-03" db="EMBL/GenBank/DDBJ databases">
        <title>Complete genome sequences of several Auritidibacter ignavus strains isolated from ear infections.</title>
        <authorList>
            <person name="Baehr T."/>
            <person name="Baumhoegger A.M."/>
        </authorList>
    </citation>
    <scope>NUCLEOTIDE SEQUENCE [LARGE SCALE GENOMIC DNA]</scope>
    <source>
        <strain evidence="4 5">BABAE-6</strain>
    </source>
</reference>
<dbReference type="NCBIfam" id="NF006384">
    <property type="entry name" value="PRK08628.1"/>
    <property type="match status" value="1"/>
</dbReference>
<dbReference type="CDD" id="cd05233">
    <property type="entry name" value="SDR_c"/>
    <property type="match status" value="1"/>
</dbReference>
<dbReference type="GO" id="GO:0016616">
    <property type="term" value="F:oxidoreductase activity, acting on the CH-OH group of donors, NAD or NADP as acceptor"/>
    <property type="evidence" value="ECO:0007669"/>
    <property type="project" value="TreeGrafter"/>
</dbReference>
<evidence type="ECO:0000313" key="5">
    <source>
        <dbReference type="Proteomes" id="UP001224674"/>
    </source>
</evidence>
<feature type="domain" description="Ketoreductase" evidence="3">
    <location>
        <begin position="8"/>
        <end position="191"/>
    </location>
</feature>
<dbReference type="SMART" id="SM00822">
    <property type="entry name" value="PKS_KR"/>
    <property type="match status" value="1"/>
</dbReference>
<evidence type="ECO:0000256" key="2">
    <source>
        <dbReference type="ARBA" id="ARBA00023002"/>
    </source>
</evidence>
<gene>
    <name evidence="4" type="ORF">QDX21_10800</name>
</gene>
<sequence length="262" mass="28573">MDLKLAEKPIIVTGGKHGIGRAITESLAREGAIPVVLNRSEADEDFTASMSDLGATYEYYTVDLNNTEQIAPIVDEVYRKYGVLAGVVNNAGTNDNLDLDSTTWEEFEKSLHGNLTHYYETVHASVNYLRESKGSILNITSKTAVTGQGKTSAYAAAKGAILGLTREWAAALAKDSVRANAIVVAEAWTPMYANWIKTFGAEAEQQARLEEITENIPLEKRMTTPKEIADMGVFLLSPLSSHTTGQQIYVDGGYVHLDRALN</sequence>